<evidence type="ECO:0000313" key="2">
    <source>
        <dbReference type="Proteomes" id="UP000308430"/>
    </source>
</evidence>
<proteinExistence type="predicted"/>
<dbReference type="RefSeq" id="WP_136350225.1">
    <property type="nucleotide sequence ID" value="NZ_SSOC01000010.1"/>
</dbReference>
<evidence type="ECO:0000313" key="1">
    <source>
        <dbReference type="EMBL" id="THF61071.1"/>
    </source>
</evidence>
<gene>
    <name evidence="1" type="ORF">E6C76_20985</name>
</gene>
<name>A0A4S4ANC7_9RHOO</name>
<dbReference type="AlphaFoldDB" id="A0A4S4ANC7"/>
<protein>
    <submittedName>
        <fullName evidence="1">Uncharacterized protein</fullName>
    </submittedName>
</protein>
<keyword evidence="2" id="KW-1185">Reference proteome</keyword>
<dbReference type="Proteomes" id="UP000308430">
    <property type="component" value="Unassembled WGS sequence"/>
</dbReference>
<accession>A0A4S4ANC7</accession>
<sequence length="368" mass="42239">MTTKYTLEQRVVGPHLQMDITEERYNELAHAREVLSDALAFEQRYELLLGNFISMELAFTEICLRTIVEPQYRYPEIAETIRQANRHIVNILTAMRGYADQVRQDFKCVELKPRFSLIAKAELVKVFERSPDYRFMCELRNYVQHKATAIHGFEEAGAASNDPNGWVEMIKFYASKASLSADGDFKTRVLDEQPEKIDVRRCARQSVQEMGVAHLALRRAIAEHVVRARSAFESAIRDYEEGGAESVLGLCARRRVGDVSDDVPVLLDWDDVRLQLVEKNDRPPRLWPSHTHREPSTEKIVALREEAQHSQAEAAAAVFVPKERWRDYEGGLPMPEGLFHLYQLQVGRHPTHRLQPSNSADGQRQLTD</sequence>
<comment type="caution">
    <text evidence="1">The sequence shown here is derived from an EMBL/GenBank/DDBJ whole genome shotgun (WGS) entry which is preliminary data.</text>
</comment>
<dbReference type="OrthoDB" id="1374948at2"/>
<reference evidence="1 2" key="1">
    <citation type="submission" date="2019-04" db="EMBL/GenBank/DDBJ databases">
        <title>Azoarcus nasutitermitis sp. nov. isolated from termite nest.</title>
        <authorList>
            <person name="Lin S.-Y."/>
            <person name="Hameed A."/>
            <person name="Hsu Y.-H."/>
            <person name="Young C.-C."/>
        </authorList>
    </citation>
    <scope>NUCLEOTIDE SEQUENCE [LARGE SCALE GENOMIC DNA]</scope>
    <source>
        <strain evidence="1 2">CC-YHH838</strain>
    </source>
</reference>
<organism evidence="1 2">
    <name type="scientific">Pseudothauera nasutitermitis</name>
    <dbReference type="NCBI Taxonomy" id="2565930"/>
    <lineage>
        <taxon>Bacteria</taxon>
        <taxon>Pseudomonadati</taxon>
        <taxon>Pseudomonadota</taxon>
        <taxon>Betaproteobacteria</taxon>
        <taxon>Rhodocyclales</taxon>
        <taxon>Zoogloeaceae</taxon>
        <taxon>Pseudothauera</taxon>
    </lineage>
</organism>
<dbReference type="EMBL" id="SSOC01000010">
    <property type="protein sequence ID" value="THF61071.1"/>
    <property type="molecule type" value="Genomic_DNA"/>
</dbReference>